<organism evidence="11 12">
    <name type="scientific">Caldisalinibacter kiritimatiensis</name>
    <dbReference type="NCBI Taxonomy" id="1304284"/>
    <lineage>
        <taxon>Bacteria</taxon>
        <taxon>Bacillati</taxon>
        <taxon>Bacillota</taxon>
        <taxon>Tissierellia</taxon>
        <taxon>Tissierellales</taxon>
        <taxon>Thermohalobacteraceae</taxon>
        <taxon>Caldisalinibacter</taxon>
    </lineage>
</organism>
<dbReference type="STRING" id="1304284.L21TH_1034"/>
<keyword evidence="12" id="KW-1185">Reference proteome</keyword>
<evidence type="ECO:0000256" key="2">
    <source>
        <dbReference type="ARBA" id="ARBA00015195"/>
    </source>
</evidence>
<accession>R1CQI1</accession>
<dbReference type="OrthoDB" id="1711036at2"/>
<keyword evidence="5" id="KW-0717">Septation</keyword>
<dbReference type="GO" id="GO:0000921">
    <property type="term" value="P:septin ring assembly"/>
    <property type="evidence" value="ECO:0007669"/>
    <property type="project" value="TreeGrafter"/>
</dbReference>
<dbReference type="InterPro" id="IPR053712">
    <property type="entry name" value="Bac_CellDiv_Activator"/>
</dbReference>
<dbReference type="SUPFAM" id="SSF102829">
    <property type="entry name" value="Cell division protein ZapA-like"/>
    <property type="match status" value="1"/>
</dbReference>
<dbReference type="RefSeq" id="WP_006311030.1">
    <property type="nucleotide sequence ID" value="NZ_ARZA01000105.1"/>
</dbReference>
<gene>
    <name evidence="11" type="ORF">L21TH_1034</name>
</gene>
<dbReference type="eggNOG" id="COG3027">
    <property type="taxonomic scope" value="Bacteria"/>
</dbReference>
<evidence type="ECO:0000256" key="5">
    <source>
        <dbReference type="ARBA" id="ARBA00023210"/>
    </source>
</evidence>
<dbReference type="GO" id="GO:0043093">
    <property type="term" value="P:FtsZ-dependent cytokinesis"/>
    <property type="evidence" value="ECO:0007669"/>
    <property type="project" value="TreeGrafter"/>
</dbReference>
<comment type="subcellular location">
    <subcellularLocation>
        <location evidence="1">Cytoplasm</location>
    </subcellularLocation>
</comment>
<dbReference type="InterPro" id="IPR036192">
    <property type="entry name" value="Cell_div_ZapA-like_sf"/>
</dbReference>
<comment type="caution">
    <text evidence="11">The sequence shown here is derived from an EMBL/GenBank/DDBJ whole genome shotgun (WGS) entry which is preliminary data.</text>
</comment>
<evidence type="ECO:0000256" key="1">
    <source>
        <dbReference type="ARBA" id="ARBA00004496"/>
    </source>
</evidence>
<evidence type="ECO:0000313" key="11">
    <source>
        <dbReference type="EMBL" id="EOD00926.1"/>
    </source>
</evidence>
<dbReference type="Proteomes" id="UP000013378">
    <property type="component" value="Unassembled WGS sequence"/>
</dbReference>
<dbReference type="GO" id="GO:0000917">
    <property type="term" value="P:division septum assembly"/>
    <property type="evidence" value="ECO:0007669"/>
    <property type="project" value="UniProtKB-KW"/>
</dbReference>
<dbReference type="PANTHER" id="PTHR34981">
    <property type="entry name" value="CELL DIVISION PROTEIN ZAPA"/>
    <property type="match status" value="1"/>
</dbReference>
<dbReference type="SUPFAM" id="SSF57997">
    <property type="entry name" value="Tropomyosin"/>
    <property type="match status" value="1"/>
</dbReference>
<feature type="coiled-coil region" evidence="10">
    <location>
        <begin position="83"/>
        <end position="169"/>
    </location>
</feature>
<sequence length="186" mass="22297">MTNRRKVTVKINNNEYTVVGEESEEYIKSIAEFVDKQFKEIYEGNGKLTKFMSAILTAFNIADKYYRTHKELSELKEEVVEPLKELEYIKKELELKEKQLEEAQTQRDNYKEKLFEVKKELEINRKKVKQQEQALNLKENELQKSQKIINELQNKLFENQLELVQTKKELNEFVKTIDKEKISELE</sequence>
<dbReference type="Gene3D" id="6.10.250.790">
    <property type="match status" value="1"/>
</dbReference>
<keyword evidence="3" id="KW-0963">Cytoplasm</keyword>
<evidence type="ECO:0000256" key="10">
    <source>
        <dbReference type="SAM" id="Coils"/>
    </source>
</evidence>
<dbReference type="PANTHER" id="PTHR34981:SF1">
    <property type="entry name" value="CELL DIVISION PROTEIN ZAPA"/>
    <property type="match status" value="1"/>
</dbReference>
<dbReference type="GO" id="GO:0005829">
    <property type="term" value="C:cytosol"/>
    <property type="evidence" value="ECO:0007669"/>
    <property type="project" value="TreeGrafter"/>
</dbReference>
<evidence type="ECO:0000256" key="4">
    <source>
        <dbReference type="ARBA" id="ARBA00022618"/>
    </source>
</evidence>
<dbReference type="AlphaFoldDB" id="R1CQI1"/>
<dbReference type="EMBL" id="ARZA01000105">
    <property type="protein sequence ID" value="EOD00926.1"/>
    <property type="molecule type" value="Genomic_DNA"/>
</dbReference>
<comment type="subunit">
    <text evidence="8">Homodimer. Interacts with FtsZ.</text>
</comment>
<keyword evidence="6" id="KW-0131">Cell cycle</keyword>
<dbReference type="GO" id="GO:0030428">
    <property type="term" value="C:cell septum"/>
    <property type="evidence" value="ECO:0007669"/>
    <property type="project" value="TreeGrafter"/>
</dbReference>
<comment type="function">
    <text evidence="7">Activator of cell division through the inhibition of FtsZ GTPase activity, therefore promoting FtsZ assembly into bundles of protofilaments necessary for the formation of the division Z ring. It is recruited early at mid-cell but it is not essential for cell division.</text>
</comment>
<evidence type="ECO:0000256" key="3">
    <source>
        <dbReference type="ARBA" id="ARBA00022490"/>
    </source>
</evidence>
<evidence type="ECO:0000256" key="7">
    <source>
        <dbReference type="ARBA" id="ARBA00024910"/>
    </source>
</evidence>
<dbReference type="Pfam" id="PF05164">
    <property type="entry name" value="ZapA"/>
    <property type="match status" value="1"/>
</dbReference>
<evidence type="ECO:0000256" key="6">
    <source>
        <dbReference type="ARBA" id="ARBA00023306"/>
    </source>
</evidence>
<evidence type="ECO:0000256" key="8">
    <source>
        <dbReference type="ARBA" id="ARBA00026068"/>
    </source>
</evidence>
<proteinExistence type="predicted"/>
<name>R1CQI1_9FIRM</name>
<keyword evidence="4" id="KW-0132">Cell division</keyword>
<dbReference type="GO" id="GO:0032153">
    <property type="term" value="C:cell division site"/>
    <property type="evidence" value="ECO:0007669"/>
    <property type="project" value="TreeGrafter"/>
</dbReference>
<protein>
    <recommendedName>
        <fullName evidence="2">Cell division protein ZapA</fullName>
    </recommendedName>
    <alternativeName>
        <fullName evidence="9">Z ring-associated protein ZapA</fullName>
    </alternativeName>
</protein>
<keyword evidence="10" id="KW-0175">Coiled coil</keyword>
<reference evidence="11 12" key="1">
    <citation type="journal article" date="2015" name="Geomicrobiol. J.">
        <title>Caldisalinibacter kiritimatiensis gen. nov., sp. nov., a moderately thermohalophilic thiosulfate-reducing bacterium from a hypersaline microbial mat.</title>
        <authorList>
            <person name="Ben Hania W."/>
            <person name="Joseph M."/>
            <person name="Fiebig A."/>
            <person name="Bunk B."/>
            <person name="Klenk H.-P."/>
            <person name="Fardeau M.-L."/>
            <person name="Spring S."/>
        </authorList>
    </citation>
    <scope>NUCLEOTIDE SEQUENCE [LARGE SCALE GENOMIC DNA]</scope>
    <source>
        <strain evidence="11 12">L21-TH-D2</strain>
    </source>
</reference>
<evidence type="ECO:0000256" key="9">
    <source>
        <dbReference type="ARBA" id="ARBA00033158"/>
    </source>
</evidence>
<dbReference type="InterPro" id="IPR007838">
    <property type="entry name" value="Cell_div_ZapA-like"/>
</dbReference>
<evidence type="ECO:0000313" key="12">
    <source>
        <dbReference type="Proteomes" id="UP000013378"/>
    </source>
</evidence>